<dbReference type="PANTHER" id="PTHR11076">
    <property type="entry name" value="DNA REPAIR POLYMERASE UMUC / TRANSFERASE FAMILY MEMBER"/>
    <property type="match status" value="1"/>
</dbReference>
<keyword evidence="6" id="KW-1185">Reference proteome</keyword>
<dbReference type="PANTHER" id="PTHR11076:SF33">
    <property type="entry name" value="DNA POLYMERASE KAPPA"/>
    <property type="match status" value="1"/>
</dbReference>
<protein>
    <submittedName>
        <fullName evidence="5">Y-family DNA polymerase</fullName>
    </submittedName>
</protein>
<gene>
    <name evidence="5" type="ORF">FNB79_15340</name>
</gene>
<feature type="domain" description="UmuC" evidence="4">
    <location>
        <begin position="2"/>
        <end position="187"/>
    </location>
</feature>
<dbReference type="InterPro" id="IPR043502">
    <property type="entry name" value="DNA/RNA_pol_sf"/>
</dbReference>
<organism evidence="5 6">
    <name type="scientific">Formosa sediminum</name>
    <dbReference type="NCBI Taxonomy" id="2594004"/>
    <lineage>
        <taxon>Bacteria</taxon>
        <taxon>Pseudomonadati</taxon>
        <taxon>Bacteroidota</taxon>
        <taxon>Flavobacteriia</taxon>
        <taxon>Flavobacteriales</taxon>
        <taxon>Flavobacteriaceae</taxon>
        <taxon>Formosa</taxon>
    </lineage>
</organism>
<dbReference type="GO" id="GO:0009432">
    <property type="term" value="P:SOS response"/>
    <property type="evidence" value="ECO:0007669"/>
    <property type="project" value="UniProtKB-KW"/>
</dbReference>
<dbReference type="InterPro" id="IPR036775">
    <property type="entry name" value="DNA_pol_Y-fam_lit_finger_sf"/>
</dbReference>
<dbReference type="Pfam" id="PF00817">
    <property type="entry name" value="IMS"/>
    <property type="match status" value="1"/>
</dbReference>
<dbReference type="GO" id="GO:0003684">
    <property type="term" value="F:damaged DNA binding"/>
    <property type="evidence" value="ECO:0007669"/>
    <property type="project" value="InterPro"/>
</dbReference>
<reference evidence="5 6" key="1">
    <citation type="submission" date="2019-07" db="EMBL/GenBank/DDBJ databases">
        <title>Genome sequencing for Formosa sp. PS13.</title>
        <authorList>
            <person name="Park S.-J."/>
        </authorList>
    </citation>
    <scope>NUCLEOTIDE SEQUENCE [LARGE SCALE GENOMIC DNA]</scope>
    <source>
        <strain evidence="5 6">PS13</strain>
    </source>
</reference>
<evidence type="ECO:0000259" key="4">
    <source>
        <dbReference type="PROSITE" id="PS50173"/>
    </source>
</evidence>
<dbReference type="OrthoDB" id="9808813at2"/>
<dbReference type="Pfam" id="PF13438">
    <property type="entry name" value="DUF4113"/>
    <property type="match status" value="1"/>
</dbReference>
<dbReference type="SUPFAM" id="SSF56672">
    <property type="entry name" value="DNA/RNA polymerases"/>
    <property type="match status" value="1"/>
</dbReference>
<proteinExistence type="inferred from homology"/>
<dbReference type="RefSeq" id="WP_143382195.1">
    <property type="nucleotide sequence ID" value="NZ_CP041637.1"/>
</dbReference>
<evidence type="ECO:0000313" key="6">
    <source>
        <dbReference type="Proteomes" id="UP000319209"/>
    </source>
</evidence>
<dbReference type="Gene3D" id="3.40.1170.60">
    <property type="match status" value="1"/>
</dbReference>
<comment type="similarity">
    <text evidence="1">Belongs to the DNA polymerase type-Y family.</text>
</comment>
<dbReference type="AlphaFoldDB" id="A0A516GUU2"/>
<dbReference type="Pfam" id="PF11799">
    <property type="entry name" value="IMS_C"/>
    <property type="match status" value="1"/>
</dbReference>
<dbReference type="CDD" id="cd01700">
    <property type="entry name" value="PolY_Pol_V_umuC"/>
    <property type="match status" value="1"/>
</dbReference>
<dbReference type="GO" id="GO:0003887">
    <property type="term" value="F:DNA-directed DNA polymerase activity"/>
    <property type="evidence" value="ECO:0007669"/>
    <property type="project" value="UniProtKB-KW"/>
</dbReference>
<evidence type="ECO:0000256" key="1">
    <source>
        <dbReference type="ARBA" id="ARBA00010945"/>
    </source>
</evidence>
<sequence length="419" mass="47635">MFALVDCNNFYASCERVFNPALNGKPIAVLSNNDGCVIARSNEAKALGIPMGAPAFEYKNLFIKHNIHVFSSNYALYGDMSSRVMNLLANFSPDIEIYSIDEAFLKFDGFQYFNLQEIGEAMRKQVIKGTGIPISIGFAPTKALTKVANKIAKKFTERTKGVYIIDTEEKRIKALKWTAIEDVWGVGRKHAKRLRALNINNAYQFTLQSDDWVRKHMSVIGLRLKHDLEGKPTLDLETPSKKKSIATTRSFEGMITDYAALQERVATFAVSCAEKLRHQNSHANAVMVFLHTNGFRKDLPQYYRNIIIKTETPTNSSFDLIKVAYKALDCIYKKGLHYKKAGVIVMNLTPENQKQFSLFSNENPKHQPLMVIVDRLNMSYGNNKVKFGAQSLGRQWKMKQERLSPRYSTHINDIIQVKL</sequence>
<dbReference type="Proteomes" id="UP000319209">
    <property type="component" value="Chromosome"/>
</dbReference>
<dbReference type="InterPro" id="IPR017961">
    <property type="entry name" value="DNA_pol_Y-fam_little_finger"/>
</dbReference>
<dbReference type="KEGG" id="fop:FNB79_15340"/>
<keyword evidence="2" id="KW-0227">DNA damage</keyword>
<dbReference type="InterPro" id="IPR043128">
    <property type="entry name" value="Rev_trsase/Diguanyl_cyclase"/>
</dbReference>
<name>A0A516GUU2_9FLAO</name>
<dbReference type="GO" id="GO:0042276">
    <property type="term" value="P:error-prone translesion synthesis"/>
    <property type="evidence" value="ECO:0007669"/>
    <property type="project" value="TreeGrafter"/>
</dbReference>
<evidence type="ECO:0000256" key="3">
    <source>
        <dbReference type="ARBA" id="ARBA00023236"/>
    </source>
</evidence>
<dbReference type="InterPro" id="IPR025188">
    <property type="entry name" value="DUF4113"/>
</dbReference>
<dbReference type="InterPro" id="IPR001126">
    <property type="entry name" value="UmuC"/>
</dbReference>
<evidence type="ECO:0000256" key="2">
    <source>
        <dbReference type="ARBA" id="ARBA00023199"/>
    </source>
</evidence>
<accession>A0A516GUU2</accession>
<dbReference type="PROSITE" id="PS50173">
    <property type="entry name" value="UMUC"/>
    <property type="match status" value="1"/>
</dbReference>
<evidence type="ECO:0000313" key="5">
    <source>
        <dbReference type="EMBL" id="QDO95287.1"/>
    </source>
</evidence>
<dbReference type="GO" id="GO:0006281">
    <property type="term" value="P:DNA repair"/>
    <property type="evidence" value="ECO:0007669"/>
    <property type="project" value="InterPro"/>
</dbReference>
<dbReference type="InterPro" id="IPR050116">
    <property type="entry name" value="DNA_polymerase-Y"/>
</dbReference>
<keyword evidence="3" id="KW-0742">SOS response</keyword>
<keyword evidence="2" id="KW-0741">SOS mutagenesis</keyword>
<dbReference type="Gene3D" id="3.30.70.270">
    <property type="match status" value="1"/>
</dbReference>
<dbReference type="EMBL" id="CP041637">
    <property type="protein sequence ID" value="QDO95287.1"/>
    <property type="molecule type" value="Genomic_DNA"/>
</dbReference>
<dbReference type="Gene3D" id="3.30.1490.100">
    <property type="entry name" value="DNA polymerase, Y-family, little finger domain"/>
    <property type="match status" value="1"/>
</dbReference>